<accession>A0A072UKK3</accession>
<gene>
    <name evidence="1" type="ordered locus">MTR_4g066250</name>
</gene>
<evidence type="ECO:0000313" key="2">
    <source>
        <dbReference type="EnsemblPlants" id="KEH30279"/>
    </source>
</evidence>
<evidence type="ECO:0000313" key="1">
    <source>
        <dbReference type="EMBL" id="KEH30279.1"/>
    </source>
</evidence>
<protein>
    <submittedName>
        <fullName evidence="1 2">Uncharacterized protein</fullName>
    </submittedName>
</protein>
<reference evidence="1 3" key="1">
    <citation type="journal article" date="2011" name="Nature">
        <title>The Medicago genome provides insight into the evolution of rhizobial symbioses.</title>
        <authorList>
            <person name="Young N.D."/>
            <person name="Debelle F."/>
            <person name="Oldroyd G.E."/>
            <person name="Geurts R."/>
            <person name="Cannon S.B."/>
            <person name="Udvardi M.K."/>
            <person name="Benedito V.A."/>
            <person name="Mayer K.F."/>
            <person name="Gouzy J."/>
            <person name="Schoof H."/>
            <person name="Van de Peer Y."/>
            <person name="Proost S."/>
            <person name="Cook D.R."/>
            <person name="Meyers B.C."/>
            <person name="Spannagl M."/>
            <person name="Cheung F."/>
            <person name="De Mita S."/>
            <person name="Krishnakumar V."/>
            <person name="Gundlach H."/>
            <person name="Zhou S."/>
            <person name="Mudge J."/>
            <person name="Bharti A.K."/>
            <person name="Murray J.D."/>
            <person name="Naoumkina M.A."/>
            <person name="Rosen B."/>
            <person name="Silverstein K.A."/>
            <person name="Tang H."/>
            <person name="Rombauts S."/>
            <person name="Zhao P.X."/>
            <person name="Zhou P."/>
            <person name="Barbe V."/>
            <person name="Bardou P."/>
            <person name="Bechner M."/>
            <person name="Bellec A."/>
            <person name="Berger A."/>
            <person name="Berges H."/>
            <person name="Bidwell S."/>
            <person name="Bisseling T."/>
            <person name="Choisne N."/>
            <person name="Couloux A."/>
            <person name="Denny R."/>
            <person name="Deshpande S."/>
            <person name="Dai X."/>
            <person name="Doyle J.J."/>
            <person name="Dudez A.M."/>
            <person name="Farmer A.D."/>
            <person name="Fouteau S."/>
            <person name="Franken C."/>
            <person name="Gibelin C."/>
            <person name="Gish J."/>
            <person name="Goldstein S."/>
            <person name="Gonzalez A.J."/>
            <person name="Green P.J."/>
            <person name="Hallab A."/>
            <person name="Hartog M."/>
            <person name="Hua A."/>
            <person name="Humphray S.J."/>
            <person name="Jeong D.H."/>
            <person name="Jing Y."/>
            <person name="Jocker A."/>
            <person name="Kenton S.M."/>
            <person name="Kim D.J."/>
            <person name="Klee K."/>
            <person name="Lai H."/>
            <person name="Lang C."/>
            <person name="Lin S."/>
            <person name="Macmil S.L."/>
            <person name="Magdelenat G."/>
            <person name="Matthews L."/>
            <person name="McCorrison J."/>
            <person name="Monaghan E.L."/>
            <person name="Mun J.H."/>
            <person name="Najar F.Z."/>
            <person name="Nicholson C."/>
            <person name="Noirot C."/>
            <person name="O'Bleness M."/>
            <person name="Paule C.R."/>
            <person name="Poulain J."/>
            <person name="Prion F."/>
            <person name="Qin B."/>
            <person name="Qu C."/>
            <person name="Retzel E.F."/>
            <person name="Riddle C."/>
            <person name="Sallet E."/>
            <person name="Samain S."/>
            <person name="Samson N."/>
            <person name="Sanders I."/>
            <person name="Saurat O."/>
            <person name="Scarpelli C."/>
            <person name="Schiex T."/>
            <person name="Segurens B."/>
            <person name="Severin A.J."/>
            <person name="Sherrier D.J."/>
            <person name="Shi R."/>
            <person name="Sims S."/>
            <person name="Singer S.R."/>
            <person name="Sinharoy S."/>
            <person name="Sterck L."/>
            <person name="Viollet A."/>
            <person name="Wang B.B."/>
            <person name="Wang K."/>
            <person name="Wang M."/>
            <person name="Wang X."/>
            <person name="Warfsmann J."/>
            <person name="Weissenbach J."/>
            <person name="White D.D."/>
            <person name="White J.D."/>
            <person name="Wiley G.B."/>
            <person name="Wincker P."/>
            <person name="Xing Y."/>
            <person name="Yang L."/>
            <person name="Yao Z."/>
            <person name="Ying F."/>
            <person name="Zhai J."/>
            <person name="Zhou L."/>
            <person name="Zuber A."/>
            <person name="Denarie J."/>
            <person name="Dixon R.A."/>
            <person name="May G.D."/>
            <person name="Schwartz D.C."/>
            <person name="Rogers J."/>
            <person name="Quetier F."/>
            <person name="Town C.D."/>
            <person name="Roe B.A."/>
        </authorList>
    </citation>
    <scope>NUCLEOTIDE SEQUENCE [LARGE SCALE GENOMIC DNA]</scope>
    <source>
        <strain evidence="1">A17</strain>
        <strain evidence="2 3">cv. Jemalong A17</strain>
    </source>
</reference>
<name>A0A072UKK3_MEDTR</name>
<proteinExistence type="predicted"/>
<dbReference type="EnsemblPlants" id="KEH30279">
    <property type="protein sequence ID" value="KEH30279"/>
    <property type="gene ID" value="MTR_4g066250"/>
</dbReference>
<reference evidence="1 3" key="2">
    <citation type="journal article" date="2014" name="BMC Genomics">
        <title>An improved genome release (version Mt4.0) for the model legume Medicago truncatula.</title>
        <authorList>
            <person name="Tang H."/>
            <person name="Krishnakumar V."/>
            <person name="Bidwell S."/>
            <person name="Rosen B."/>
            <person name="Chan A."/>
            <person name="Zhou S."/>
            <person name="Gentzbittel L."/>
            <person name="Childs K.L."/>
            <person name="Yandell M."/>
            <person name="Gundlach H."/>
            <person name="Mayer K.F."/>
            <person name="Schwartz D.C."/>
            <person name="Town C.D."/>
        </authorList>
    </citation>
    <scope>GENOME REANNOTATION</scope>
    <source>
        <strain evidence="1">A17</strain>
        <strain evidence="2 3">cv. Jemalong A17</strain>
    </source>
</reference>
<keyword evidence="3" id="KW-1185">Reference proteome</keyword>
<reference evidence="2" key="3">
    <citation type="submission" date="2015-04" db="UniProtKB">
        <authorList>
            <consortium name="EnsemblPlants"/>
        </authorList>
    </citation>
    <scope>IDENTIFICATION</scope>
    <source>
        <strain evidence="2">cv. Jemalong A17</strain>
    </source>
</reference>
<evidence type="ECO:0000313" key="3">
    <source>
        <dbReference type="Proteomes" id="UP000002051"/>
    </source>
</evidence>
<dbReference type="Proteomes" id="UP000002051">
    <property type="component" value="Chromosome 4"/>
</dbReference>
<dbReference type="EMBL" id="CM001220">
    <property type="protein sequence ID" value="KEH30279.1"/>
    <property type="molecule type" value="Genomic_DNA"/>
</dbReference>
<dbReference type="AlphaFoldDB" id="A0A072UKK3"/>
<dbReference type="HOGENOM" id="CLU_2174742_0_0_1"/>
<organism evidence="1 3">
    <name type="scientific">Medicago truncatula</name>
    <name type="common">Barrel medic</name>
    <name type="synonym">Medicago tribuloides</name>
    <dbReference type="NCBI Taxonomy" id="3880"/>
    <lineage>
        <taxon>Eukaryota</taxon>
        <taxon>Viridiplantae</taxon>
        <taxon>Streptophyta</taxon>
        <taxon>Embryophyta</taxon>
        <taxon>Tracheophyta</taxon>
        <taxon>Spermatophyta</taxon>
        <taxon>Magnoliopsida</taxon>
        <taxon>eudicotyledons</taxon>
        <taxon>Gunneridae</taxon>
        <taxon>Pentapetalae</taxon>
        <taxon>rosids</taxon>
        <taxon>fabids</taxon>
        <taxon>Fabales</taxon>
        <taxon>Fabaceae</taxon>
        <taxon>Papilionoideae</taxon>
        <taxon>50 kb inversion clade</taxon>
        <taxon>NPAAA clade</taxon>
        <taxon>Hologalegina</taxon>
        <taxon>IRL clade</taxon>
        <taxon>Trifolieae</taxon>
        <taxon>Medicago</taxon>
    </lineage>
</organism>
<sequence length="110" mass="12627">MDTEVELSHGCHDYKNRRNGKAIINSHTQVEVPGFYSTITNGCKEIPWMKKFMQESGLNQQSYVPYCDSQSAIHLRNNSTYNQGQTHRCESLLQWSSRGSTNPVVFPYSH</sequence>